<dbReference type="AlphaFoldDB" id="A0A2L1VJL4"/>
<accession>A0A2L1VJL4</accession>
<protein>
    <recommendedName>
        <fullName evidence="1">DUF4365 domain-containing protein</fullName>
    </recommendedName>
</protein>
<evidence type="ECO:0000313" key="3">
    <source>
        <dbReference type="Proteomes" id="UP000237921"/>
    </source>
</evidence>
<proteinExistence type="predicted"/>
<dbReference type="EMBL" id="CP014019">
    <property type="protein sequence ID" value="AVF45364.1"/>
    <property type="molecule type" value="Genomic_DNA"/>
</dbReference>
<sequence length="1272" mass="147665">MKNLPKDSRSQEIGRLAARALGIKLPKSWIETPLAGDTDFGIDYTIQLKSKENFVNYSFYLQLKGTTVPSYSVDKNYISHDFDVATLNNYYQQEPLVMVAVVDLSENEDNLSDCPIYYFGLEDEWFSANEEKLEKQKSISIKIPTQNILNPSLNVFNYYANRIAEKIAVAELKKKIQIPNKTIVESIELFTEAIIDKPILLKLIELKSEAPWIDNPKGEVTTDLKYCSDLLENNRVLEAKKILDNLEEKKCSFTNHELAEFYYQKANISSYEGFFDNAENLYKLSYEKSHKERYQLAYLQSKFKLDSMPSKAELEEIVNTLDDGNFVKCLIKAKSLALLKKPLEALNFLKQKYPNEITAQMGICTIGELYQELDEIIDKNINLNFASERKSYDFYSLAARRYFHKSSNQTGIFGKTLPLDGLANYDIEGMKLSYELLERAWDSAKKIGYPSDVVMLMDISPLIYGYFNKLDELIRLLDIILIERPYNKEIIRPYIRILFNSQNYKKTINLIERLEGLDILDADECGIKILSYSYLEQYKQCLDSINKYESILINSGKDNIPVIFCNGIEIAEAMFNKDLVEKYENIVKKLPEGEAFLAIQKFVTASNNDRNRRNEFAQDLYKTYLELGKPLVIAEQLLPYLDPHEFGTAQQIIELAEQILNVRELRKKRYLDLAQAFLTTGRWKDAEKLAEKNINKGIAISKWKLVQALALKKQGKVGMAYNIMREAIKEDDTDQLNQKIYINLCFSLGFIEEAIDILENNLVKIQDINEKIYIIRSLIEIYVKNPNYISKLKIAILKYGDLVDQNNVQQEGDYLQLCMLYTPFENDKQIEYYQERSNRYFENFPDSTILRRGNVDVESGVENFLASLKKLTGVTPELEEQWESNKQKLRSRELPVPFFMRGNFLQNTRDVYTTWMLSKCCKEEETEYKITHSPQIETKVFFRLVESSNIILIEETSLLILNELNVLDFFLKNLPKFSILDSVFKRINLTTHNYISPNSQISGAILRAIQNNIEKLSLIDDSGDNFFKYDCISESEDGLLLTDDLYLNILMKQHNSNILSANVFNVLDYLFCKNIISEKKFFEKIVDCFSLGILSFNIQFDFLSKLINYYLGRGNIESYEDTNFKYVFDRLLAQANSFKDKLNIFINMFNSVNIANLSPEILLSLISKLLEYNPTLDPQDVLNTWLIYCGIQREIRIDADNLLSNLHQELWFKYKQVVEFLNEIPYKNEFLLEEVVKNINNKVKSLAFANLKASFVKGSGEYQYLESVSEDF</sequence>
<feature type="domain" description="DUF4365" evidence="1">
    <location>
        <begin position="36"/>
        <end position="151"/>
    </location>
</feature>
<evidence type="ECO:0000259" key="1">
    <source>
        <dbReference type="Pfam" id="PF14280"/>
    </source>
</evidence>
<evidence type="ECO:0000313" key="2">
    <source>
        <dbReference type="EMBL" id="AVF45364.1"/>
    </source>
</evidence>
<dbReference type="RefSeq" id="WP_104919073.1">
    <property type="nucleotide sequence ID" value="NZ_CP014019.1"/>
</dbReference>
<organism evidence="2 3">
    <name type="scientific">Acinetobacter nosocomialis</name>
    <dbReference type="NCBI Taxonomy" id="106654"/>
    <lineage>
        <taxon>Bacteria</taxon>
        <taxon>Pseudomonadati</taxon>
        <taxon>Pseudomonadota</taxon>
        <taxon>Gammaproteobacteria</taxon>
        <taxon>Moraxellales</taxon>
        <taxon>Moraxellaceae</taxon>
        <taxon>Acinetobacter</taxon>
        <taxon>Acinetobacter calcoaceticus/baumannii complex</taxon>
    </lineage>
</organism>
<reference evidence="3" key="1">
    <citation type="submission" date="2017-12" db="EMBL/GenBank/DDBJ databases">
        <title>FDA dAtabase for Regulatory Grade micrObial Sequences (FDA-ARGOS): Supporting development and validation of Infectious Disease Dx tests.</title>
        <authorList>
            <person name="Hoffmann M."/>
            <person name="Allard M."/>
            <person name="Evans P."/>
            <person name="Brown E."/>
            <person name="Tallon L."/>
            <person name="Sadzewicz L."/>
            <person name="Sengamalay N."/>
            <person name="Ott S."/>
            <person name="Godinez A."/>
            <person name="Nagaraj S."/>
            <person name="Vavikolanu K."/>
            <person name="Aluvathingal J."/>
            <person name="Nadendla S."/>
            <person name="Sichtig H."/>
        </authorList>
    </citation>
    <scope>NUCLEOTIDE SEQUENCE [LARGE SCALE GENOMIC DNA]</scope>
    <source>
        <strain evidence="3">FDAARGOS_129</strain>
    </source>
</reference>
<dbReference type="InterPro" id="IPR025375">
    <property type="entry name" value="DUF4365"/>
</dbReference>
<gene>
    <name evidence="2" type="ORF">AL533_13750</name>
</gene>
<dbReference type="SUPFAM" id="SSF48452">
    <property type="entry name" value="TPR-like"/>
    <property type="match status" value="1"/>
</dbReference>
<dbReference type="Proteomes" id="UP000237921">
    <property type="component" value="Chromosome"/>
</dbReference>
<dbReference type="Gene3D" id="1.25.40.10">
    <property type="entry name" value="Tetratricopeptide repeat domain"/>
    <property type="match status" value="1"/>
</dbReference>
<name>A0A2L1VJL4_ACINO</name>
<dbReference type="InterPro" id="IPR011990">
    <property type="entry name" value="TPR-like_helical_dom_sf"/>
</dbReference>
<dbReference type="Pfam" id="PF14280">
    <property type="entry name" value="DUF4365"/>
    <property type="match status" value="1"/>
</dbReference>